<dbReference type="InterPro" id="IPR036291">
    <property type="entry name" value="NAD(P)-bd_dom_sf"/>
</dbReference>
<dbReference type="CDD" id="cd05233">
    <property type="entry name" value="SDR_c"/>
    <property type="match status" value="1"/>
</dbReference>
<evidence type="ECO:0000313" key="3">
    <source>
        <dbReference type="EMBL" id="KXH56105.1"/>
    </source>
</evidence>
<sequence>MLDLQGKVALVIGLGQSGSDGWGIGAACAVTFAAQGAAIFGGNRTVESTTKTKTTIEEAGGVCDVVATNATSSASVKALVEACVAKHGRIDILLANVGGSQPGSAASMGEETWDAQVELNLKSVYLACHHVLPIMEAQEGGGSIVCVSSIAGMRYIGKPQVAYNTAKAAVMQFVKATAVVYAKKGVRLNTVVPGLMETPYTRQLAESFPAKDGSTGGGYEAFKRMREEQVPMGRMGDAWDVANAAAFLASDEARVPRLESTMVLFVIFDQRKRLTSFICLWHEEKKPFQGIDENLVLELGFPTSLYSNRNIRPVPRRHSSYADPFANPFAMNSHIYSSSWSTLKSNLVTSSLNGHKYVLVTLESQNLLQLHLRLLHLGFLDRKRGRLSILMEAQERELVSFAPLYGVRDGGPADDEALVFDAGEGL</sequence>
<accession>A0A135U6W0</accession>
<comment type="caution">
    <text evidence="3">The sequence shown here is derived from an EMBL/GenBank/DDBJ whole genome shotgun (WGS) entry which is preliminary data.</text>
</comment>
<gene>
    <name evidence="3" type="ORF">CSAL01_07137</name>
</gene>
<dbReference type="FunFam" id="3.40.50.720:FF:000084">
    <property type="entry name" value="Short-chain dehydrogenase reductase"/>
    <property type="match status" value="1"/>
</dbReference>
<dbReference type="InterPro" id="IPR002347">
    <property type="entry name" value="SDR_fam"/>
</dbReference>
<dbReference type="PROSITE" id="PS00061">
    <property type="entry name" value="ADH_SHORT"/>
    <property type="match status" value="1"/>
</dbReference>
<evidence type="ECO:0000256" key="1">
    <source>
        <dbReference type="ARBA" id="ARBA00006484"/>
    </source>
</evidence>
<dbReference type="PANTHER" id="PTHR42760">
    <property type="entry name" value="SHORT-CHAIN DEHYDROGENASES/REDUCTASES FAMILY MEMBER"/>
    <property type="match status" value="1"/>
</dbReference>
<dbReference type="AlphaFoldDB" id="A0A135U6W0"/>
<keyword evidence="4" id="KW-1185">Reference proteome</keyword>
<dbReference type="OrthoDB" id="498125at2759"/>
<evidence type="ECO:0000313" key="4">
    <source>
        <dbReference type="Proteomes" id="UP000070121"/>
    </source>
</evidence>
<organism evidence="3 4">
    <name type="scientific">Colletotrichum salicis</name>
    <dbReference type="NCBI Taxonomy" id="1209931"/>
    <lineage>
        <taxon>Eukaryota</taxon>
        <taxon>Fungi</taxon>
        <taxon>Dikarya</taxon>
        <taxon>Ascomycota</taxon>
        <taxon>Pezizomycotina</taxon>
        <taxon>Sordariomycetes</taxon>
        <taxon>Hypocreomycetidae</taxon>
        <taxon>Glomerellales</taxon>
        <taxon>Glomerellaceae</taxon>
        <taxon>Colletotrichum</taxon>
        <taxon>Colletotrichum acutatum species complex</taxon>
    </lineage>
</organism>
<dbReference type="STRING" id="1209931.A0A135U6W0"/>
<protein>
    <submittedName>
        <fullName evidence="3">Oxidoreductase ucpA</fullName>
    </submittedName>
</protein>
<dbReference type="EMBL" id="JFFI01001672">
    <property type="protein sequence ID" value="KXH56105.1"/>
    <property type="molecule type" value="Genomic_DNA"/>
</dbReference>
<dbReference type="Proteomes" id="UP000070121">
    <property type="component" value="Unassembled WGS sequence"/>
</dbReference>
<keyword evidence="2" id="KW-0521">NADP</keyword>
<comment type="similarity">
    <text evidence="1">Belongs to the short-chain dehydrogenases/reductases (SDR) family.</text>
</comment>
<dbReference type="PRINTS" id="PR00081">
    <property type="entry name" value="GDHRDH"/>
</dbReference>
<dbReference type="GO" id="GO:0016616">
    <property type="term" value="F:oxidoreductase activity, acting on the CH-OH group of donors, NAD or NADP as acceptor"/>
    <property type="evidence" value="ECO:0007669"/>
    <property type="project" value="TreeGrafter"/>
</dbReference>
<dbReference type="Gene3D" id="3.40.50.720">
    <property type="entry name" value="NAD(P)-binding Rossmann-like Domain"/>
    <property type="match status" value="1"/>
</dbReference>
<name>A0A135U6W0_9PEZI</name>
<dbReference type="SUPFAM" id="SSF51735">
    <property type="entry name" value="NAD(P)-binding Rossmann-fold domains"/>
    <property type="match status" value="1"/>
</dbReference>
<reference evidence="3 4" key="1">
    <citation type="submission" date="2014-02" db="EMBL/GenBank/DDBJ databases">
        <title>The genome sequence of Colletotrichum salicis CBS 607.94.</title>
        <authorList>
            <person name="Baroncelli R."/>
            <person name="Thon M.R."/>
        </authorList>
    </citation>
    <scope>NUCLEOTIDE SEQUENCE [LARGE SCALE GENOMIC DNA]</scope>
    <source>
        <strain evidence="3 4">CBS 607.94</strain>
    </source>
</reference>
<dbReference type="InterPro" id="IPR020904">
    <property type="entry name" value="Sc_DH/Rdtase_CS"/>
</dbReference>
<dbReference type="PRINTS" id="PR00080">
    <property type="entry name" value="SDRFAMILY"/>
</dbReference>
<evidence type="ECO:0000256" key="2">
    <source>
        <dbReference type="ARBA" id="ARBA00022857"/>
    </source>
</evidence>
<proteinExistence type="inferred from homology"/>
<dbReference type="Pfam" id="PF13561">
    <property type="entry name" value="adh_short_C2"/>
    <property type="match status" value="1"/>
</dbReference>